<dbReference type="SMART" id="SM00530">
    <property type="entry name" value="HTH_XRE"/>
    <property type="match status" value="1"/>
</dbReference>
<dbReference type="SUPFAM" id="SSF47413">
    <property type="entry name" value="lambda repressor-like DNA-binding domains"/>
    <property type="match status" value="1"/>
</dbReference>
<dbReference type="CDD" id="cd00093">
    <property type="entry name" value="HTH_XRE"/>
    <property type="match status" value="1"/>
</dbReference>
<dbReference type="Proteomes" id="UP000036000">
    <property type="component" value="Chromosome"/>
</dbReference>
<dbReference type="AlphaFoldDB" id="A0AAC8UV17"/>
<protein>
    <submittedName>
        <fullName evidence="2">XRE family transcriptional regulator</fullName>
    </submittedName>
</protein>
<dbReference type="PROSITE" id="PS50943">
    <property type="entry name" value="HTH_CROC1"/>
    <property type="match status" value="1"/>
</dbReference>
<keyword evidence="3" id="KW-1185">Reference proteome</keyword>
<name>A0AAC8UV17_9LACO</name>
<dbReference type="GO" id="GO:0003677">
    <property type="term" value="F:DNA binding"/>
    <property type="evidence" value="ECO:0007669"/>
    <property type="project" value="InterPro"/>
</dbReference>
<reference evidence="2 3" key="1">
    <citation type="submission" date="2015-07" db="EMBL/GenBank/DDBJ databases">
        <title>Lactobacillus korensis/26-25/ whole genome sequencing.</title>
        <authorList>
            <person name="Kim M.K."/>
            <person name="Im W.-T."/>
            <person name="Srinivasan S."/>
            <person name="Lee J.-J."/>
        </authorList>
    </citation>
    <scope>NUCLEOTIDE SEQUENCE [LARGE SCALE GENOMIC DNA]</scope>
    <source>
        <strain evidence="2 3">26-25</strain>
    </source>
</reference>
<evidence type="ECO:0000313" key="3">
    <source>
        <dbReference type="Proteomes" id="UP000036000"/>
    </source>
</evidence>
<dbReference type="Gene3D" id="1.10.260.40">
    <property type="entry name" value="lambda repressor-like DNA-binding domains"/>
    <property type="match status" value="1"/>
</dbReference>
<feature type="domain" description="HTH cro/C1-type" evidence="1">
    <location>
        <begin position="36"/>
        <end position="90"/>
    </location>
</feature>
<accession>A0AAC8UV17</accession>
<evidence type="ECO:0000259" key="1">
    <source>
        <dbReference type="PROSITE" id="PS50943"/>
    </source>
</evidence>
<evidence type="ECO:0000313" key="2">
    <source>
        <dbReference type="EMBL" id="AKP64773.1"/>
    </source>
</evidence>
<dbReference type="Pfam" id="PF01381">
    <property type="entry name" value="HTH_3"/>
    <property type="match status" value="1"/>
</dbReference>
<dbReference type="RefSeq" id="WP_048734270.1">
    <property type="nucleotide sequence ID" value="NZ_CP012033.1"/>
</dbReference>
<dbReference type="KEGG" id="lko:ABN16_07020"/>
<organism evidence="2 3">
    <name type="scientific">Levilactobacillus koreensis</name>
    <dbReference type="NCBI Taxonomy" id="637971"/>
    <lineage>
        <taxon>Bacteria</taxon>
        <taxon>Bacillati</taxon>
        <taxon>Bacillota</taxon>
        <taxon>Bacilli</taxon>
        <taxon>Lactobacillales</taxon>
        <taxon>Lactobacillaceae</taxon>
        <taxon>Levilactobacillus</taxon>
    </lineage>
</organism>
<proteinExistence type="predicted"/>
<sequence length="92" mass="10224">MTSKTEKYLNHRSANDPQFARLAQQEGFNLEAAVAVRQLRDTKHLSQRDFAKLVGKPQSTIARIETGQLNVSVKVLSEIAVAVGKQLSIQFT</sequence>
<dbReference type="InterPro" id="IPR001387">
    <property type="entry name" value="Cro/C1-type_HTH"/>
</dbReference>
<dbReference type="InterPro" id="IPR010982">
    <property type="entry name" value="Lambda_DNA-bd_dom_sf"/>
</dbReference>
<gene>
    <name evidence="2" type="ORF">ABN16_07020</name>
</gene>
<dbReference type="EMBL" id="CP012033">
    <property type="protein sequence ID" value="AKP64773.1"/>
    <property type="molecule type" value="Genomic_DNA"/>
</dbReference>